<dbReference type="PROSITE" id="PS00398">
    <property type="entry name" value="RECOMBINASES_2"/>
    <property type="match status" value="1"/>
</dbReference>
<dbReference type="CDD" id="cd03768">
    <property type="entry name" value="SR_ResInv"/>
    <property type="match status" value="1"/>
</dbReference>
<dbReference type="InterPro" id="IPR036162">
    <property type="entry name" value="Resolvase-like_N_sf"/>
</dbReference>
<proteinExistence type="inferred from homology"/>
<keyword evidence="4" id="KW-0233">DNA recombination</keyword>
<dbReference type="AlphaFoldDB" id="A0A0F6TYP0"/>
<dbReference type="InterPro" id="IPR006118">
    <property type="entry name" value="Recombinase_CS"/>
</dbReference>
<protein>
    <submittedName>
        <fullName evidence="8">DNA-invertase</fullName>
    </submittedName>
</protein>
<dbReference type="EMBL" id="CP011132">
    <property type="protein sequence ID" value="AKE61112.1"/>
    <property type="molecule type" value="Genomic_DNA"/>
</dbReference>
<feature type="domain" description="Resolvase/invertase-type recombinase catalytic" evidence="7">
    <location>
        <begin position="1"/>
        <end position="134"/>
    </location>
</feature>
<dbReference type="PROSITE" id="PS00397">
    <property type="entry name" value="RECOMBINASES_1"/>
    <property type="match status" value="1"/>
</dbReference>
<dbReference type="OrthoDB" id="9797501at2"/>
<dbReference type="Pfam" id="PF00239">
    <property type="entry name" value="Resolvase"/>
    <property type="match status" value="1"/>
</dbReference>
<gene>
    <name evidence="8" type="ORF">F384_22380</name>
</gene>
<dbReference type="PANTHER" id="PTHR30461">
    <property type="entry name" value="DNA-INVERTASE FROM LAMBDOID PROPHAGE"/>
    <property type="match status" value="1"/>
</dbReference>
<comment type="similarity">
    <text evidence="1">Belongs to the site-specific recombinase resolvase family.</text>
</comment>
<dbReference type="PATRIC" id="fig|1261127.3.peg.4641"/>
<dbReference type="PROSITE" id="PS51736">
    <property type="entry name" value="RECOMBINASES_3"/>
    <property type="match status" value="1"/>
</dbReference>
<accession>A0A0F6TYP0</accession>
<dbReference type="Proteomes" id="UP000034085">
    <property type="component" value="Chromosome"/>
</dbReference>
<evidence type="ECO:0000256" key="4">
    <source>
        <dbReference type="ARBA" id="ARBA00023172"/>
    </source>
</evidence>
<dbReference type="SUPFAM" id="SSF46689">
    <property type="entry name" value="Homeodomain-like"/>
    <property type="match status" value="1"/>
</dbReference>
<evidence type="ECO:0000256" key="5">
    <source>
        <dbReference type="PIRSR" id="PIRSR606118-50"/>
    </source>
</evidence>
<dbReference type="InterPro" id="IPR009057">
    <property type="entry name" value="Homeodomain-like_sf"/>
</dbReference>
<evidence type="ECO:0000256" key="1">
    <source>
        <dbReference type="ARBA" id="ARBA00009913"/>
    </source>
</evidence>
<dbReference type="RefSeq" id="WP_003030312.1">
    <property type="nucleotide sequence ID" value="NZ_CP011132.1"/>
</dbReference>
<evidence type="ECO:0000259" key="7">
    <source>
        <dbReference type="PROSITE" id="PS51736"/>
    </source>
</evidence>
<keyword evidence="3" id="KW-0238">DNA-binding</keyword>
<dbReference type="GO" id="GO:0000150">
    <property type="term" value="F:DNA strand exchange activity"/>
    <property type="evidence" value="ECO:0007669"/>
    <property type="project" value="InterPro"/>
</dbReference>
<dbReference type="InterPro" id="IPR006119">
    <property type="entry name" value="Resolv_N"/>
</dbReference>
<evidence type="ECO:0000313" key="9">
    <source>
        <dbReference type="Proteomes" id="UP000034085"/>
    </source>
</evidence>
<dbReference type="Gene3D" id="1.10.10.60">
    <property type="entry name" value="Homeodomain-like"/>
    <property type="match status" value="1"/>
</dbReference>
<organism evidence="8 9">
    <name type="scientific">Citrobacter amalonaticus Y19</name>
    <dbReference type="NCBI Taxonomy" id="1261127"/>
    <lineage>
        <taxon>Bacteria</taxon>
        <taxon>Pseudomonadati</taxon>
        <taxon>Pseudomonadota</taxon>
        <taxon>Gammaproteobacteria</taxon>
        <taxon>Enterobacterales</taxon>
        <taxon>Enterobacteriaceae</taxon>
        <taxon>Citrobacter</taxon>
    </lineage>
</organism>
<dbReference type="SMART" id="SM00857">
    <property type="entry name" value="Resolvase"/>
    <property type="match status" value="1"/>
</dbReference>
<dbReference type="InterPro" id="IPR006120">
    <property type="entry name" value="Resolvase_HTH_dom"/>
</dbReference>
<evidence type="ECO:0000256" key="2">
    <source>
        <dbReference type="ARBA" id="ARBA00022908"/>
    </source>
</evidence>
<dbReference type="GO" id="GO:0015074">
    <property type="term" value="P:DNA integration"/>
    <property type="evidence" value="ECO:0007669"/>
    <property type="project" value="UniProtKB-KW"/>
</dbReference>
<keyword evidence="2" id="KW-0229">DNA integration</keyword>
<name>A0A0F6TYP0_CITAM</name>
<dbReference type="CDD" id="cd00569">
    <property type="entry name" value="HTH_Hin_like"/>
    <property type="match status" value="1"/>
</dbReference>
<evidence type="ECO:0000256" key="6">
    <source>
        <dbReference type="PROSITE-ProRule" id="PRU10137"/>
    </source>
</evidence>
<dbReference type="Pfam" id="PF02796">
    <property type="entry name" value="HTH_7"/>
    <property type="match status" value="1"/>
</dbReference>
<dbReference type="PANTHER" id="PTHR30461:SF2">
    <property type="entry name" value="SERINE RECOMBINASE PINE-RELATED"/>
    <property type="match status" value="1"/>
</dbReference>
<dbReference type="InterPro" id="IPR050639">
    <property type="entry name" value="SSR_resolvase"/>
</dbReference>
<sequence length="186" mass="20998">MIIGYARVSSNHQDTELQMQALRAAGCKLIFEEKASGRKTNRPILKKVVEMLEPGDELVIWKLDRIGRNVLHALLTFQSLAERNVNIRSITDGVDLSTASGRYNFRNILSAAQYESDLNSERTLAGLAVARAKGRIGGRKPKYTDEHWDAFEREIKSGCSHRDIALKYGVGLSTLYKRYPAQQEHH</sequence>
<dbReference type="HOGENOM" id="CLU_010686_8_0_6"/>
<evidence type="ECO:0000256" key="3">
    <source>
        <dbReference type="ARBA" id="ARBA00023125"/>
    </source>
</evidence>
<feature type="active site" description="O-(5'-phospho-DNA)-serine intermediate" evidence="5 6">
    <location>
        <position position="9"/>
    </location>
</feature>
<dbReference type="GO" id="GO:0003677">
    <property type="term" value="F:DNA binding"/>
    <property type="evidence" value="ECO:0007669"/>
    <property type="project" value="UniProtKB-KW"/>
</dbReference>
<dbReference type="SUPFAM" id="SSF53041">
    <property type="entry name" value="Resolvase-like"/>
    <property type="match status" value="1"/>
</dbReference>
<evidence type="ECO:0000313" key="8">
    <source>
        <dbReference type="EMBL" id="AKE61112.1"/>
    </source>
</evidence>
<reference evidence="8 9" key="1">
    <citation type="journal article" date="2013" name="Appl. Microbiol. Biotechnol.">
        <title>Glycerol assimilation and production of 1,3-propanediol by Citrobacter amalonaticus Y19.</title>
        <authorList>
            <person name="Ainala S.K."/>
            <person name="Ashok S."/>
            <person name="Ko Y."/>
            <person name="Park S."/>
        </authorList>
    </citation>
    <scope>NUCLEOTIDE SEQUENCE [LARGE SCALE GENOMIC DNA]</scope>
    <source>
        <strain evidence="8 9">Y19</strain>
    </source>
</reference>
<dbReference type="KEGG" id="cama:F384_22380"/>
<dbReference type="Gene3D" id="3.40.50.1390">
    <property type="entry name" value="Resolvase, N-terminal catalytic domain"/>
    <property type="match status" value="1"/>
</dbReference>